<dbReference type="PANTHER" id="PTHR23063:SF52">
    <property type="entry name" value="LYSOPHOSPHATIDYLCHOLINE ACYLTRANSFERASE"/>
    <property type="match status" value="1"/>
</dbReference>
<feature type="transmembrane region" description="Helical" evidence="8">
    <location>
        <begin position="6"/>
        <end position="29"/>
    </location>
</feature>
<evidence type="ECO:0000256" key="5">
    <source>
        <dbReference type="ARBA" id="ARBA00023098"/>
    </source>
</evidence>
<keyword evidence="2 10" id="KW-0808">Transferase</keyword>
<evidence type="ECO:0000313" key="11">
    <source>
        <dbReference type="Proteomes" id="UP000194474"/>
    </source>
</evidence>
<evidence type="ECO:0000256" key="2">
    <source>
        <dbReference type="ARBA" id="ARBA00022679"/>
    </source>
</evidence>
<keyword evidence="5" id="KW-0443">Lipid metabolism</keyword>
<evidence type="ECO:0000313" key="10">
    <source>
        <dbReference type="EMBL" id="SMQ85858.1"/>
    </source>
</evidence>
<dbReference type="GO" id="GO:0016020">
    <property type="term" value="C:membrane"/>
    <property type="evidence" value="ECO:0007669"/>
    <property type="project" value="UniProtKB-SubCell"/>
</dbReference>
<keyword evidence="3 8" id="KW-0812">Transmembrane</keyword>
<feature type="domain" description="Phospholipid/glycerol acyltransferase" evidence="9">
    <location>
        <begin position="65"/>
        <end position="184"/>
    </location>
</feature>
<dbReference type="PANTHER" id="PTHR23063">
    <property type="entry name" value="PHOSPHOLIPID ACYLTRANSFERASE"/>
    <property type="match status" value="1"/>
</dbReference>
<evidence type="ECO:0000256" key="1">
    <source>
        <dbReference type="ARBA" id="ARBA00004370"/>
    </source>
</evidence>
<keyword evidence="6 8" id="KW-0472">Membrane</keyword>
<sequence>MIFRIVFFLVVFVPFMIVVIPLQALVLLLRLPGWSVLPRMFHRVGCIFLGLRVTVVGQPSTGRPTLLVSNHVSWTDIVAIGSVADVTFVAKREVGKWPFVGMMADLQRTIYVDRTRRSDAGRTAQAMGQRMAGNNAVLLFAEGQSDIGTHVLPFRSALIGAAQHAMIDAGAKEVVIQPLTIAYTRLQGLPVSRNERSLIAWIKSKSVKQNVVEILSGPVKDVTVAFGTPMPLNESSDRKAVSKVAEGQVRATLVALNRGGKLPVGGDSAQV</sequence>
<evidence type="ECO:0000256" key="3">
    <source>
        <dbReference type="ARBA" id="ARBA00022692"/>
    </source>
</evidence>
<proteinExistence type="predicted"/>
<comment type="subcellular location">
    <subcellularLocation>
        <location evidence="1">Membrane</location>
    </subcellularLocation>
</comment>
<keyword evidence="11" id="KW-1185">Reference proteome</keyword>
<dbReference type="CDD" id="cd07989">
    <property type="entry name" value="LPLAT_AGPAT-like"/>
    <property type="match status" value="1"/>
</dbReference>
<name>A0A1Y6GAV2_9HYPH</name>
<evidence type="ECO:0000256" key="6">
    <source>
        <dbReference type="ARBA" id="ARBA00023136"/>
    </source>
</evidence>
<dbReference type="OrthoDB" id="9806880at2"/>
<dbReference type="GO" id="GO:0016746">
    <property type="term" value="F:acyltransferase activity"/>
    <property type="evidence" value="ECO:0007669"/>
    <property type="project" value="UniProtKB-KW"/>
</dbReference>
<evidence type="ECO:0000256" key="7">
    <source>
        <dbReference type="ARBA" id="ARBA00023315"/>
    </source>
</evidence>
<dbReference type="EMBL" id="FXWK01000002">
    <property type="protein sequence ID" value="SMQ85858.1"/>
    <property type="molecule type" value="Genomic_DNA"/>
</dbReference>
<organism evidence="10 11">
    <name type="scientific">Devosia lucknowensis</name>
    <dbReference type="NCBI Taxonomy" id="1096929"/>
    <lineage>
        <taxon>Bacteria</taxon>
        <taxon>Pseudomonadati</taxon>
        <taxon>Pseudomonadota</taxon>
        <taxon>Alphaproteobacteria</taxon>
        <taxon>Hyphomicrobiales</taxon>
        <taxon>Devosiaceae</taxon>
        <taxon>Devosia</taxon>
    </lineage>
</organism>
<evidence type="ECO:0000256" key="8">
    <source>
        <dbReference type="SAM" id="Phobius"/>
    </source>
</evidence>
<keyword evidence="4 8" id="KW-1133">Transmembrane helix</keyword>
<dbReference type="InterPro" id="IPR002123">
    <property type="entry name" value="Plipid/glycerol_acylTrfase"/>
</dbReference>
<gene>
    <name evidence="10" type="ORF">SAMN06295905_3151</name>
</gene>
<dbReference type="Proteomes" id="UP000194474">
    <property type="component" value="Unassembled WGS sequence"/>
</dbReference>
<keyword evidence="7 10" id="KW-0012">Acyltransferase</keyword>
<evidence type="ECO:0000256" key="4">
    <source>
        <dbReference type="ARBA" id="ARBA00022989"/>
    </source>
</evidence>
<dbReference type="SMART" id="SM00563">
    <property type="entry name" value="PlsC"/>
    <property type="match status" value="1"/>
</dbReference>
<accession>A0A1Y6GAV2</accession>
<protein>
    <submittedName>
        <fullName evidence="10">Lyso-ornithine lipid acyltransferase</fullName>
    </submittedName>
</protein>
<evidence type="ECO:0000259" key="9">
    <source>
        <dbReference type="SMART" id="SM00563"/>
    </source>
</evidence>
<dbReference type="SUPFAM" id="SSF69593">
    <property type="entry name" value="Glycerol-3-phosphate (1)-acyltransferase"/>
    <property type="match status" value="1"/>
</dbReference>
<dbReference type="AlphaFoldDB" id="A0A1Y6GAV2"/>
<dbReference type="GO" id="GO:0006629">
    <property type="term" value="P:lipid metabolic process"/>
    <property type="evidence" value="ECO:0007669"/>
    <property type="project" value="UniProtKB-KW"/>
</dbReference>
<reference evidence="11" key="1">
    <citation type="submission" date="2017-04" db="EMBL/GenBank/DDBJ databases">
        <authorList>
            <person name="Varghese N."/>
            <person name="Submissions S."/>
        </authorList>
    </citation>
    <scope>NUCLEOTIDE SEQUENCE [LARGE SCALE GENOMIC DNA]</scope>
</reference>
<dbReference type="Pfam" id="PF01553">
    <property type="entry name" value="Acyltransferase"/>
    <property type="match status" value="1"/>
</dbReference>
<dbReference type="RefSeq" id="WP_086471490.1">
    <property type="nucleotide sequence ID" value="NZ_FXWK01000002.1"/>
</dbReference>